<organism evidence="1">
    <name type="scientific">Tanacetum cinerariifolium</name>
    <name type="common">Dalmatian daisy</name>
    <name type="synonym">Chrysanthemum cinerariifolium</name>
    <dbReference type="NCBI Taxonomy" id="118510"/>
    <lineage>
        <taxon>Eukaryota</taxon>
        <taxon>Viridiplantae</taxon>
        <taxon>Streptophyta</taxon>
        <taxon>Embryophyta</taxon>
        <taxon>Tracheophyta</taxon>
        <taxon>Spermatophyta</taxon>
        <taxon>Magnoliopsida</taxon>
        <taxon>eudicotyledons</taxon>
        <taxon>Gunneridae</taxon>
        <taxon>Pentapetalae</taxon>
        <taxon>asterids</taxon>
        <taxon>campanulids</taxon>
        <taxon>Asterales</taxon>
        <taxon>Asteraceae</taxon>
        <taxon>Asteroideae</taxon>
        <taxon>Anthemideae</taxon>
        <taxon>Anthemidinae</taxon>
        <taxon>Tanacetum</taxon>
    </lineage>
</organism>
<comment type="caution">
    <text evidence="1">The sequence shown here is derived from an EMBL/GenBank/DDBJ whole genome shotgun (WGS) entry which is preliminary data.</text>
</comment>
<reference evidence="1" key="1">
    <citation type="journal article" date="2019" name="Sci. Rep.">
        <title>Draft genome of Tanacetum cinerariifolium, the natural source of mosquito coil.</title>
        <authorList>
            <person name="Yamashiro T."/>
            <person name="Shiraishi A."/>
            <person name="Satake H."/>
            <person name="Nakayama K."/>
        </authorList>
    </citation>
    <scope>NUCLEOTIDE SEQUENCE</scope>
</reference>
<proteinExistence type="predicted"/>
<evidence type="ECO:0000313" key="1">
    <source>
        <dbReference type="EMBL" id="GFD60840.1"/>
    </source>
</evidence>
<dbReference type="EMBL" id="BKCJ011883300">
    <property type="protein sequence ID" value="GFD60840.1"/>
    <property type="molecule type" value="Genomic_DNA"/>
</dbReference>
<gene>
    <name evidence="1" type="ORF">Tci_932809</name>
</gene>
<sequence length="80" mass="8941">SHAGQQVAPEALAAHAAWVKGSKEITGLMLMTMESDIQRNLENLGAYEMLQELKTLFAQQAKQELLQTMRELHSCKQEEG</sequence>
<feature type="non-terminal residue" evidence="1">
    <location>
        <position position="80"/>
    </location>
</feature>
<dbReference type="AlphaFoldDB" id="A0A699XR78"/>
<accession>A0A699XR78</accession>
<name>A0A699XR78_TANCI</name>
<protein>
    <submittedName>
        <fullName evidence="1">Zinc finger, CCHC-type</fullName>
    </submittedName>
</protein>
<feature type="non-terminal residue" evidence="1">
    <location>
        <position position="1"/>
    </location>
</feature>